<evidence type="ECO:0000313" key="4">
    <source>
        <dbReference type="Proteomes" id="UP001595632"/>
    </source>
</evidence>
<dbReference type="CDD" id="cd02965">
    <property type="entry name" value="HyaE"/>
    <property type="match status" value="1"/>
</dbReference>
<dbReference type="InterPro" id="IPR010893">
    <property type="entry name" value="NiFe-hyd_mat_HyaE"/>
</dbReference>
<evidence type="ECO:0000313" key="3">
    <source>
        <dbReference type="EMBL" id="MFC3143992.1"/>
    </source>
</evidence>
<dbReference type="EMBL" id="JBHRTB010000010">
    <property type="protein sequence ID" value="MFC3143992.1"/>
    <property type="molecule type" value="Genomic_DNA"/>
</dbReference>
<dbReference type="SUPFAM" id="SSF52833">
    <property type="entry name" value="Thioredoxin-like"/>
    <property type="match status" value="1"/>
</dbReference>
<dbReference type="Pfam" id="PF07449">
    <property type="entry name" value="HyaE"/>
    <property type="match status" value="1"/>
</dbReference>
<dbReference type="InterPro" id="IPR036249">
    <property type="entry name" value="Thioredoxin-like_sf"/>
</dbReference>
<reference evidence="4" key="1">
    <citation type="journal article" date="2019" name="Int. J. Syst. Evol. Microbiol.">
        <title>The Global Catalogue of Microorganisms (GCM) 10K type strain sequencing project: providing services to taxonomists for standard genome sequencing and annotation.</title>
        <authorList>
            <consortium name="The Broad Institute Genomics Platform"/>
            <consortium name="The Broad Institute Genome Sequencing Center for Infectious Disease"/>
            <person name="Wu L."/>
            <person name="Ma J."/>
        </authorList>
    </citation>
    <scope>NUCLEOTIDE SEQUENCE [LARGE SCALE GENOMIC DNA]</scope>
    <source>
        <strain evidence="4">KCTC 52366</strain>
    </source>
</reference>
<organism evidence="3 4">
    <name type="scientific">Psychromarinibacter halotolerans</name>
    <dbReference type="NCBI Taxonomy" id="1775175"/>
    <lineage>
        <taxon>Bacteria</taxon>
        <taxon>Pseudomonadati</taxon>
        <taxon>Pseudomonadota</taxon>
        <taxon>Alphaproteobacteria</taxon>
        <taxon>Rhodobacterales</taxon>
        <taxon>Paracoccaceae</taxon>
        <taxon>Psychromarinibacter</taxon>
    </lineage>
</organism>
<accession>A0ABV7GW40</accession>
<proteinExistence type="inferred from homology"/>
<dbReference type="Gene3D" id="3.40.30.10">
    <property type="entry name" value="Glutaredoxin"/>
    <property type="match status" value="1"/>
</dbReference>
<comment type="similarity">
    <text evidence="1 2">Belongs to the HupG/HyaE family.</text>
</comment>
<protein>
    <recommendedName>
        <fullName evidence="2">Hydrogenase expression/formation protein</fullName>
    </recommendedName>
</protein>
<gene>
    <name evidence="3" type="ORF">ACFOGP_14830</name>
</gene>
<comment type="caution">
    <text evidence="3">The sequence shown here is derived from an EMBL/GenBank/DDBJ whole genome shotgun (WGS) entry which is preliminary data.</text>
</comment>
<sequence>MDHPLITRLITEFGYPNLVTPEDVAAFTGAPGDHVVFVPGDVRRNLETPDVAVILPELRQAFQGRFDCAVAGDAVEEAVREAAKVFKTPSLIFYREGQVIGGIPKVRDWTEYVERIGQILALPVAAE</sequence>
<keyword evidence="4" id="KW-1185">Reference proteome</keyword>
<evidence type="ECO:0000256" key="1">
    <source>
        <dbReference type="ARBA" id="ARBA00009004"/>
    </source>
</evidence>
<evidence type="ECO:0000256" key="2">
    <source>
        <dbReference type="PIRNR" id="PIRNR038934"/>
    </source>
</evidence>
<name>A0ABV7GW40_9RHOB</name>
<dbReference type="PIRSF" id="PIRSF038934">
    <property type="entry name" value="HyaE_HupG"/>
    <property type="match status" value="1"/>
</dbReference>
<dbReference type="Proteomes" id="UP001595632">
    <property type="component" value="Unassembled WGS sequence"/>
</dbReference>
<dbReference type="RefSeq" id="WP_275631259.1">
    <property type="nucleotide sequence ID" value="NZ_JARGYD010000001.1"/>
</dbReference>